<proteinExistence type="predicted"/>
<protein>
    <recommendedName>
        <fullName evidence="1">Transcription initiation factor TFIID subunit 2 TPR repeats domain-containing protein</fullName>
    </recommendedName>
</protein>
<dbReference type="GO" id="GO:0006367">
    <property type="term" value="P:transcription initiation at RNA polymerase II promoter"/>
    <property type="evidence" value="ECO:0007669"/>
    <property type="project" value="TreeGrafter"/>
</dbReference>
<keyword evidence="3" id="KW-1185">Reference proteome</keyword>
<gene>
    <name evidence="2" type="ORF">BN1708_016912</name>
</gene>
<dbReference type="PANTHER" id="PTHR15137">
    <property type="entry name" value="TRANSCRIPTION INITIATION FACTOR TFIID"/>
    <property type="match status" value="1"/>
</dbReference>
<evidence type="ECO:0000313" key="3">
    <source>
        <dbReference type="Proteomes" id="UP000044602"/>
    </source>
</evidence>
<name>A0A0G4N6Q2_VERLO</name>
<dbReference type="Pfam" id="PF25577">
    <property type="entry name" value="TPR_TAF2_C"/>
    <property type="match status" value="1"/>
</dbReference>
<dbReference type="GO" id="GO:0000976">
    <property type="term" value="F:transcription cis-regulatory region binding"/>
    <property type="evidence" value="ECO:0007669"/>
    <property type="project" value="TreeGrafter"/>
</dbReference>
<dbReference type="Proteomes" id="UP000044602">
    <property type="component" value="Unassembled WGS sequence"/>
</dbReference>
<feature type="domain" description="Transcription initiation factor TFIID subunit 2 TPR repeats" evidence="1">
    <location>
        <begin position="3"/>
        <end position="91"/>
    </location>
</feature>
<dbReference type="STRING" id="100787.A0A0G4N6Q2"/>
<dbReference type="GO" id="GO:0003682">
    <property type="term" value="F:chromatin binding"/>
    <property type="evidence" value="ECO:0007669"/>
    <property type="project" value="TreeGrafter"/>
</dbReference>
<evidence type="ECO:0000313" key="2">
    <source>
        <dbReference type="EMBL" id="CRK42172.1"/>
    </source>
</evidence>
<dbReference type="PANTHER" id="PTHR15137:SF9">
    <property type="entry name" value="TRANSCRIPTION INITIATION FACTOR TFIID SUBUNIT 2"/>
    <property type="match status" value="1"/>
</dbReference>
<dbReference type="InterPro" id="IPR057991">
    <property type="entry name" value="TPR_TAF2_C"/>
</dbReference>
<organism evidence="2 3">
    <name type="scientific">Verticillium longisporum</name>
    <name type="common">Verticillium dahliae var. longisporum</name>
    <dbReference type="NCBI Taxonomy" id="100787"/>
    <lineage>
        <taxon>Eukaryota</taxon>
        <taxon>Fungi</taxon>
        <taxon>Dikarya</taxon>
        <taxon>Ascomycota</taxon>
        <taxon>Pezizomycotina</taxon>
        <taxon>Sordariomycetes</taxon>
        <taxon>Hypocreomycetidae</taxon>
        <taxon>Glomerellales</taxon>
        <taxon>Plectosphaerellaceae</taxon>
        <taxon>Verticillium</taxon>
    </lineage>
</organism>
<dbReference type="GO" id="GO:0005669">
    <property type="term" value="C:transcription factor TFIID complex"/>
    <property type="evidence" value="ECO:0007669"/>
    <property type="project" value="InterPro"/>
</dbReference>
<accession>A0A0G4N6Q2</accession>
<dbReference type="AlphaFoldDB" id="A0A0G4N6Q2"/>
<reference evidence="2 3" key="1">
    <citation type="submission" date="2015-05" db="EMBL/GenBank/DDBJ databases">
        <authorList>
            <person name="Wang D.B."/>
            <person name="Wang M."/>
        </authorList>
    </citation>
    <scope>NUCLEOTIDE SEQUENCE [LARGE SCALE GENOMIC DNA]</scope>
    <source>
        <strain evidence="2">VL1</strain>
    </source>
</reference>
<dbReference type="EMBL" id="CVQH01027306">
    <property type="protein sequence ID" value="CRK42172.1"/>
    <property type="molecule type" value="Genomic_DNA"/>
</dbReference>
<feature type="non-terminal residue" evidence="2">
    <location>
        <position position="176"/>
    </location>
</feature>
<sequence>MDEWANSYHNIWTITALDCKRRLMKAGVIPKDGLDFMQYLQDETYDLVRIKAFEALVDLGFMMDDVVFPHLLRTLSTDKSPFVRHKLLKVFSIGLAGLAFGEFSKPNSAIKPVVEAGDKETTERRQEYLRKHDLHTALTALKAEMKDQFAHHEITIQKTLWYAINQDTLGRAEKAT</sequence>
<evidence type="ECO:0000259" key="1">
    <source>
        <dbReference type="Pfam" id="PF25577"/>
    </source>
</evidence>
<dbReference type="GO" id="GO:0016251">
    <property type="term" value="F:RNA polymerase II general transcription initiation factor activity"/>
    <property type="evidence" value="ECO:0007669"/>
    <property type="project" value="TreeGrafter"/>
</dbReference>
<dbReference type="InterPro" id="IPR037813">
    <property type="entry name" value="TAF2"/>
</dbReference>